<dbReference type="EMBL" id="BMOD01000020">
    <property type="protein sequence ID" value="GGJ49256.1"/>
    <property type="molecule type" value="Genomic_DNA"/>
</dbReference>
<evidence type="ECO:0000313" key="2">
    <source>
        <dbReference type="Proteomes" id="UP000632222"/>
    </source>
</evidence>
<sequence length="70" mass="7515">MSSRAEPSGSAVGALKAPMFLLHEMAGLARAVAVRQEVQTSIALPREVNGFFTLRRGSIFLTVLTSIQNI</sequence>
<gene>
    <name evidence="1" type="ORF">GCM10008938_39050</name>
</gene>
<protein>
    <submittedName>
        <fullName evidence="1">Uncharacterized protein</fullName>
    </submittedName>
</protein>
<dbReference type="Proteomes" id="UP000632222">
    <property type="component" value="Unassembled WGS sequence"/>
</dbReference>
<comment type="caution">
    <text evidence="1">The sequence shown here is derived from an EMBL/GenBank/DDBJ whole genome shotgun (WGS) entry which is preliminary data.</text>
</comment>
<reference evidence="2" key="1">
    <citation type="journal article" date="2019" name="Int. J. Syst. Evol. Microbiol.">
        <title>The Global Catalogue of Microorganisms (GCM) 10K type strain sequencing project: providing services to taxonomists for standard genome sequencing and annotation.</title>
        <authorList>
            <consortium name="The Broad Institute Genomics Platform"/>
            <consortium name="The Broad Institute Genome Sequencing Center for Infectious Disease"/>
            <person name="Wu L."/>
            <person name="Ma J."/>
        </authorList>
    </citation>
    <scope>NUCLEOTIDE SEQUENCE [LARGE SCALE GENOMIC DNA]</scope>
    <source>
        <strain evidence="2">JCM 14370</strain>
    </source>
</reference>
<proteinExistence type="predicted"/>
<organism evidence="1 2">
    <name type="scientific">Deinococcus roseus</name>
    <dbReference type="NCBI Taxonomy" id="392414"/>
    <lineage>
        <taxon>Bacteria</taxon>
        <taxon>Thermotogati</taxon>
        <taxon>Deinococcota</taxon>
        <taxon>Deinococci</taxon>
        <taxon>Deinococcales</taxon>
        <taxon>Deinococcaceae</taxon>
        <taxon>Deinococcus</taxon>
    </lineage>
</organism>
<name>A0ABQ2D891_9DEIO</name>
<keyword evidence="2" id="KW-1185">Reference proteome</keyword>
<accession>A0ABQ2D891</accession>
<evidence type="ECO:0000313" key="1">
    <source>
        <dbReference type="EMBL" id="GGJ49256.1"/>
    </source>
</evidence>